<dbReference type="SUPFAM" id="SSF160467">
    <property type="entry name" value="PH0987 N-terminal domain-like"/>
    <property type="match status" value="1"/>
</dbReference>
<evidence type="ECO:0000256" key="3">
    <source>
        <dbReference type="ARBA" id="ARBA00022840"/>
    </source>
</evidence>
<name>A0A2W0HRG2_9BACI</name>
<dbReference type="OrthoDB" id="9778567at2"/>
<dbReference type="PANTHER" id="PTHR34698">
    <property type="entry name" value="5-OXOPROLINASE SUBUNIT B"/>
    <property type="match status" value="1"/>
</dbReference>
<dbReference type="Proteomes" id="UP000248066">
    <property type="component" value="Unassembled WGS sequence"/>
</dbReference>
<keyword evidence="6" id="KW-1185">Reference proteome</keyword>
<dbReference type="GO" id="GO:0005524">
    <property type="term" value="F:ATP binding"/>
    <property type="evidence" value="ECO:0007669"/>
    <property type="project" value="UniProtKB-KW"/>
</dbReference>
<gene>
    <name evidence="5" type="ORF">CR205_17645</name>
</gene>
<dbReference type="InterPro" id="IPR003833">
    <property type="entry name" value="CT_C_D"/>
</dbReference>
<keyword evidence="3" id="KW-0067">ATP-binding</keyword>
<dbReference type="RefSeq" id="WP_110521463.1">
    <property type="nucleotide sequence ID" value="NZ_PDOF01000003.1"/>
</dbReference>
<dbReference type="SMART" id="SM00796">
    <property type="entry name" value="AHS1"/>
    <property type="match status" value="1"/>
</dbReference>
<dbReference type="EMBL" id="PDOF01000003">
    <property type="protein sequence ID" value="PYZ96188.1"/>
    <property type="molecule type" value="Genomic_DNA"/>
</dbReference>
<dbReference type="Gene3D" id="3.30.1360.40">
    <property type="match status" value="1"/>
</dbReference>
<dbReference type="NCBIfam" id="TIGR00370">
    <property type="entry name" value="5-oxoprolinase subunit PxpB"/>
    <property type="match status" value="1"/>
</dbReference>
<feature type="domain" description="Carboxyltransferase" evidence="4">
    <location>
        <begin position="5"/>
        <end position="206"/>
    </location>
</feature>
<dbReference type="InterPro" id="IPR029000">
    <property type="entry name" value="Cyclophilin-like_dom_sf"/>
</dbReference>
<dbReference type="InterPro" id="IPR010016">
    <property type="entry name" value="PxpB"/>
</dbReference>
<reference evidence="5 6" key="1">
    <citation type="submission" date="2017-10" db="EMBL/GenBank/DDBJ databases">
        <title>Bacillus sp. nov., a halophilic bacterium isolated from a Yangshapao Lake.</title>
        <authorList>
            <person name="Wang H."/>
        </authorList>
    </citation>
    <scope>NUCLEOTIDE SEQUENCE [LARGE SCALE GENOMIC DNA]</scope>
    <source>
        <strain evidence="5 6">YSP-3</strain>
    </source>
</reference>
<dbReference type="PANTHER" id="PTHR34698:SF2">
    <property type="entry name" value="5-OXOPROLINASE SUBUNIT B"/>
    <property type="match status" value="1"/>
</dbReference>
<dbReference type="Gene3D" id="2.40.100.10">
    <property type="entry name" value="Cyclophilin-like"/>
    <property type="match status" value="1"/>
</dbReference>
<evidence type="ECO:0000259" key="4">
    <source>
        <dbReference type="SMART" id="SM00796"/>
    </source>
</evidence>
<evidence type="ECO:0000256" key="1">
    <source>
        <dbReference type="ARBA" id="ARBA00022741"/>
    </source>
</evidence>
<keyword evidence="2 5" id="KW-0378">Hydrolase</keyword>
<evidence type="ECO:0000313" key="6">
    <source>
        <dbReference type="Proteomes" id="UP000248066"/>
    </source>
</evidence>
<evidence type="ECO:0000313" key="5">
    <source>
        <dbReference type="EMBL" id="PYZ96188.1"/>
    </source>
</evidence>
<dbReference type="GO" id="GO:0016787">
    <property type="term" value="F:hydrolase activity"/>
    <property type="evidence" value="ECO:0007669"/>
    <property type="project" value="UniProtKB-KW"/>
</dbReference>
<comment type="caution">
    <text evidence="5">The sequence shown here is derived from an EMBL/GenBank/DDBJ whole genome shotgun (WGS) entry which is preliminary data.</text>
</comment>
<dbReference type="Pfam" id="PF02682">
    <property type="entry name" value="CT_C_D"/>
    <property type="match status" value="1"/>
</dbReference>
<evidence type="ECO:0000256" key="2">
    <source>
        <dbReference type="ARBA" id="ARBA00022801"/>
    </source>
</evidence>
<dbReference type="SUPFAM" id="SSF50891">
    <property type="entry name" value="Cyclophilin-like"/>
    <property type="match status" value="1"/>
</dbReference>
<keyword evidence="1" id="KW-0547">Nucleotide-binding</keyword>
<protein>
    <submittedName>
        <fullName evidence="5">Allophanate hydrolase</fullName>
    </submittedName>
</protein>
<proteinExistence type="predicted"/>
<accession>A0A2W0HRG2</accession>
<dbReference type="AlphaFoldDB" id="A0A2W0HRG2"/>
<organism evidence="5 6">
    <name type="scientific">Alteribacter lacisalsi</name>
    <dbReference type="NCBI Taxonomy" id="2045244"/>
    <lineage>
        <taxon>Bacteria</taxon>
        <taxon>Bacillati</taxon>
        <taxon>Bacillota</taxon>
        <taxon>Bacilli</taxon>
        <taxon>Bacillales</taxon>
        <taxon>Bacillaceae</taxon>
        <taxon>Alteribacter</taxon>
    </lineage>
</organism>
<sequence length="245" mass="27584">MTQIQSFKPVGEKAIRIGFDEKISEQTNRYIRALCKVIGDNVHPAVTEWVPAYASLTVYYKPETAGYDEMTAFLKECEKQVQNEETGEGRIIHIPVFYGSEGGPDLEDLASHNEMDKEEVIRLHSEPDYLVYMLGFNPGFPYLGGLSEKLHTPRRDNPRQKVPAGSVGIAGEQTGIYPLDSPGGWQLVGHTPVKLFDQEQADPFLLQAGDRIRFKPVDEKEYKDLCRRAEGGEQIVHIEEGEHAH</sequence>